<dbReference type="KEGG" id="sbd:ATN00_12440"/>
<dbReference type="OrthoDB" id="9789109at2"/>
<gene>
    <name evidence="1" type="ORF">ATN00_12440</name>
</gene>
<dbReference type="Proteomes" id="UP000056968">
    <property type="component" value="Chromosome"/>
</dbReference>
<organism evidence="1 2">
    <name type="scientific">Sphingobium baderi</name>
    <dbReference type="NCBI Taxonomy" id="1332080"/>
    <lineage>
        <taxon>Bacteria</taxon>
        <taxon>Pseudomonadati</taxon>
        <taxon>Pseudomonadota</taxon>
        <taxon>Alphaproteobacteria</taxon>
        <taxon>Sphingomonadales</taxon>
        <taxon>Sphingomonadaceae</taxon>
        <taxon>Sphingobium</taxon>
    </lineage>
</organism>
<evidence type="ECO:0000313" key="2">
    <source>
        <dbReference type="Proteomes" id="UP000056968"/>
    </source>
</evidence>
<dbReference type="PANTHER" id="PTHR39337">
    <property type="entry name" value="BLR5642 PROTEIN"/>
    <property type="match status" value="1"/>
</dbReference>
<accession>A0A0S3F014</accession>
<dbReference type="InterPro" id="IPR014519">
    <property type="entry name" value="UCP024492"/>
</dbReference>
<name>A0A0S3F014_9SPHN</name>
<dbReference type="InterPro" id="IPR007438">
    <property type="entry name" value="DUF488"/>
</dbReference>
<keyword evidence="2" id="KW-1185">Reference proteome</keyword>
<sequence length="178" mass="20122">MTAQFVTIGHSSRPLDEFLDMLRAARIGLLIDVRTFPRSRTNPIYNIDTLPEDLARLQIGYRHWPAFGGRRPRQPGVDESVNALWRVQSFHNYADYALGREFAAAFEELVALGHDQRLVLMCSEAVWWRCHRRIIADYLLLNGHAVDHAMTPGRLEKAAPTPGAKLTAEGKVAYPMPS</sequence>
<protein>
    <submittedName>
        <fullName evidence="1">DNA repair protein</fullName>
    </submittedName>
</protein>
<evidence type="ECO:0000313" key="1">
    <source>
        <dbReference type="EMBL" id="ALR20988.1"/>
    </source>
</evidence>
<dbReference type="PANTHER" id="PTHR39337:SF1">
    <property type="entry name" value="BLR5642 PROTEIN"/>
    <property type="match status" value="1"/>
</dbReference>
<dbReference type="RefSeq" id="WP_062065036.1">
    <property type="nucleotide sequence ID" value="NZ_CP013264.1"/>
</dbReference>
<dbReference type="PIRSF" id="PIRSF024492">
    <property type="entry name" value="UCP024492"/>
    <property type="match status" value="1"/>
</dbReference>
<dbReference type="Pfam" id="PF04343">
    <property type="entry name" value="DUF488"/>
    <property type="match status" value="1"/>
</dbReference>
<reference evidence="1 2" key="1">
    <citation type="submission" date="2015-11" db="EMBL/GenBank/DDBJ databases">
        <title>A Two-component Flavoprotein Monooxygenase System MeaXY Responsible for para-Hydroxylation of 2-Methyl-6-ethylaniline and 2,6-Diethylaniline in Sphingobium baderi DE-13.</title>
        <authorList>
            <person name="Cheng M."/>
            <person name="Meng Q."/>
            <person name="Yang Y."/>
            <person name="Chu C."/>
            <person name="Yan X."/>
            <person name="He J."/>
            <person name="Li S."/>
        </authorList>
    </citation>
    <scope>NUCLEOTIDE SEQUENCE [LARGE SCALE GENOMIC DNA]</scope>
    <source>
        <strain evidence="1 2">DE-13</strain>
    </source>
</reference>
<dbReference type="EMBL" id="CP013264">
    <property type="protein sequence ID" value="ALR20988.1"/>
    <property type="molecule type" value="Genomic_DNA"/>
</dbReference>
<dbReference type="STRING" id="1332080.ATN00_12440"/>
<dbReference type="AlphaFoldDB" id="A0A0S3F014"/>
<proteinExistence type="predicted"/>